<keyword evidence="10" id="KW-0969">Cilium</keyword>
<reference evidence="10 11" key="1">
    <citation type="submission" date="2018-05" db="EMBL/GenBank/DDBJ databases">
        <authorList>
            <person name="Lanie J.A."/>
            <person name="Ng W.-L."/>
            <person name="Kazmierczak K.M."/>
            <person name="Andrzejewski T.M."/>
            <person name="Davidsen T.M."/>
            <person name="Wayne K.J."/>
            <person name="Tettelin H."/>
            <person name="Glass J.I."/>
            <person name="Rusch D."/>
            <person name="Podicherti R."/>
            <person name="Tsui H.-C.T."/>
            <person name="Winkler M.E."/>
        </authorList>
    </citation>
    <scope>NUCLEOTIDE SEQUENCE [LARGE SCALE GENOMIC DNA]</scope>
    <source>
        <strain evidence="10 11">BUT-10</strain>
    </source>
</reference>
<name>A0A328B8E6_9CAUL</name>
<evidence type="ECO:0000256" key="3">
    <source>
        <dbReference type="ARBA" id="ARBA00017941"/>
    </source>
</evidence>
<dbReference type="RefSeq" id="WP_111277010.1">
    <property type="nucleotide sequence ID" value="NZ_QFYS01000007.1"/>
</dbReference>
<evidence type="ECO:0000259" key="8">
    <source>
        <dbReference type="Pfam" id="PF00460"/>
    </source>
</evidence>
<dbReference type="InterPro" id="IPR006299">
    <property type="entry name" value="FlgC"/>
</dbReference>
<accession>A0A328B8E6</accession>
<feature type="compositionally biased region" description="Basic and acidic residues" evidence="7">
    <location>
        <begin position="59"/>
        <end position="81"/>
    </location>
</feature>
<dbReference type="PANTHER" id="PTHR30435:SF2">
    <property type="entry name" value="FLAGELLAR BASAL-BODY ROD PROTEIN FLGC"/>
    <property type="match status" value="1"/>
</dbReference>
<evidence type="ECO:0000256" key="6">
    <source>
        <dbReference type="RuleBase" id="RU362062"/>
    </source>
</evidence>
<evidence type="ECO:0000256" key="4">
    <source>
        <dbReference type="ARBA" id="ARBA00023143"/>
    </source>
</evidence>
<dbReference type="InterPro" id="IPR010930">
    <property type="entry name" value="Flg_bb/hook_C_dom"/>
</dbReference>
<evidence type="ECO:0000313" key="10">
    <source>
        <dbReference type="EMBL" id="RAK63700.1"/>
    </source>
</evidence>
<proteinExistence type="inferred from homology"/>
<dbReference type="Proteomes" id="UP000249524">
    <property type="component" value="Unassembled WGS sequence"/>
</dbReference>
<evidence type="ECO:0000259" key="9">
    <source>
        <dbReference type="Pfam" id="PF06429"/>
    </source>
</evidence>
<dbReference type="Pfam" id="PF06429">
    <property type="entry name" value="Flg_bbr_C"/>
    <property type="match status" value="1"/>
</dbReference>
<comment type="caution">
    <text evidence="10">The sequence shown here is derived from an EMBL/GenBank/DDBJ whole genome shotgun (WGS) entry which is preliminary data.</text>
</comment>
<evidence type="ECO:0000256" key="7">
    <source>
        <dbReference type="SAM" id="MobiDB-lite"/>
    </source>
</evidence>
<evidence type="ECO:0000256" key="5">
    <source>
        <dbReference type="ARBA" id="ARBA00025933"/>
    </source>
</evidence>
<comment type="subcellular location">
    <subcellularLocation>
        <location evidence="1 6">Bacterial flagellum basal body</location>
    </subcellularLocation>
</comment>
<keyword evidence="10" id="KW-0966">Cell projection</keyword>
<comment type="subunit">
    <text evidence="5 6">The basal body constitutes a major portion of the flagellar organelle and consists of four rings (L,P,S, and M) mounted on a central rod. The rod consists of about 26 subunits of FlgG in the distal portion, and FlgB, FlgC and FlgF are thought to build up the proximal portion of the rod with about 6 subunits each.</text>
</comment>
<dbReference type="PANTHER" id="PTHR30435">
    <property type="entry name" value="FLAGELLAR PROTEIN"/>
    <property type="match status" value="1"/>
</dbReference>
<dbReference type="InterPro" id="IPR001444">
    <property type="entry name" value="Flag_bb_rod_N"/>
</dbReference>
<organism evidence="10 11">
    <name type="scientific">Phenylobacterium kunshanense</name>
    <dbReference type="NCBI Taxonomy" id="1445034"/>
    <lineage>
        <taxon>Bacteria</taxon>
        <taxon>Pseudomonadati</taxon>
        <taxon>Pseudomonadota</taxon>
        <taxon>Alphaproteobacteria</taxon>
        <taxon>Caulobacterales</taxon>
        <taxon>Caulobacteraceae</taxon>
        <taxon>Phenylobacterium</taxon>
    </lineage>
</organism>
<sequence>MPQQIKPVGGVTQAVAASALRAQQARMRIIAENLANADSTSKTPGGDPYRRQAPVFEPTKVEGAKGVRMSKVEPDQTDFRQEYSPGHPSADDKGYVKLPNVNSLVEAMDMREAQRAYEANLNVIETARAMEMRTLDLLRK</sequence>
<dbReference type="NCBIfam" id="TIGR01395">
    <property type="entry name" value="FlgC"/>
    <property type="match status" value="1"/>
</dbReference>
<keyword evidence="10" id="KW-0282">Flagellum</keyword>
<feature type="domain" description="Flagellar basal-body/hook protein C-terminal" evidence="9">
    <location>
        <begin position="94"/>
        <end position="137"/>
    </location>
</feature>
<keyword evidence="4 6" id="KW-0975">Bacterial flagellum</keyword>
<dbReference type="Pfam" id="PF00460">
    <property type="entry name" value="Flg_bb_rod"/>
    <property type="match status" value="1"/>
</dbReference>
<feature type="region of interest" description="Disordered" evidence="7">
    <location>
        <begin position="33"/>
        <end position="95"/>
    </location>
</feature>
<dbReference type="AlphaFoldDB" id="A0A328B8E6"/>
<dbReference type="EMBL" id="QFYS01000007">
    <property type="protein sequence ID" value="RAK63700.1"/>
    <property type="molecule type" value="Genomic_DNA"/>
</dbReference>
<evidence type="ECO:0000256" key="2">
    <source>
        <dbReference type="ARBA" id="ARBA00009677"/>
    </source>
</evidence>
<feature type="domain" description="Flagellar basal body rod protein N-terminal" evidence="8">
    <location>
        <begin position="15"/>
        <end position="40"/>
    </location>
</feature>
<comment type="similarity">
    <text evidence="2">Belongs to the flagella basal body rod proteins family.</text>
</comment>
<keyword evidence="11" id="KW-1185">Reference proteome</keyword>
<dbReference type="GO" id="GO:0071978">
    <property type="term" value="P:bacterial-type flagellum-dependent swarming motility"/>
    <property type="evidence" value="ECO:0007669"/>
    <property type="project" value="TreeGrafter"/>
</dbReference>
<dbReference type="GO" id="GO:0030694">
    <property type="term" value="C:bacterial-type flagellum basal body, rod"/>
    <property type="evidence" value="ECO:0007669"/>
    <property type="project" value="UniProtKB-UniRule"/>
</dbReference>
<protein>
    <recommendedName>
        <fullName evidence="3 6">Flagellar basal-body rod protein FlgC</fullName>
    </recommendedName>
</protein>
<evidence type="ECO:0000256" key="1">
    <source>
        <dbReference type="ARBA" id="ARBA00004117"/>
    </source>
</evidence>
<gene>
    <name evidence="10" type="primary">flgC</name>
    <name evidence="10" type="ORF">DJ019_15715</name>
</gene>
<evidence type="ECO:0000313" key="11">
    <source>
        <dbReference type="Proteomes" id="UP000249524"/>
    </source>
</evidence>
<dbReference type="OrthoDB" id="9813951at2"/>